<dbReference type="RefSeq" id="XP_018077138.1">
    <property type="nucleotide sequence ID" value="XM_018206628.1"/>
</dbReference>
<dbReference type="GeneID" id="28816354"/>
<organism evidence="1 2">
    <name type="scientific">Mollisia scopiformis</name>
    <name type="common">Conifer needle endophyte fungus</name>
    <name type="synonym">Phialocephala scopiformis</name>
    <dbReference type="NCBI Taxonomy" id="149040"/>
    <lineage>
        <taxon>Eukaryota</taxon>
        <taxon>Fungi</taxon>
        <taxon>Dikarya</taxon>
        <taxon>Ascomycota</taxon>
        <taxon>Pezizomycotina</taxon>
        <taxon>Leotiomycetes</taxon>
        <taxon>Helotiales</taxon>
        <taxon>Mollisiaceae</taxon>
        <taxon>Mollisia</taxon>
    </lineage>
</organism>
<dbReference type="Proteomes" id="UP000070700">
    <property type="component" value="Unassembled WGS sequence"/>
</dbReference>
<keyword evidence="2" id="KW-1185">Reference proteome</keyword>
<dbReference type="AlphaFoldDB" id="A0A194XRG5"/>
<protein>
    <submittedName>
        <fullName evidence="1">Uncharacterized protein</fullName>
    </submittedName>
</protein>
<accession>A0A194XRG5</accession>
<evidence type="ECO:0000313" key="1">
    <source>
        <dbReference type="EMBL" id="KUJ22783.1"/>
    </source>
</evidence>
<dbReference type="EMBL" id="KQ947406">
    <property type="protein sequence ID" value="KUJ22783.1"/>
    <property type="molecule type" value="Genomic_DNA"/>
</dbReference>
<dbReference type="KEGG" id="psco:LY89DRAFT_310725"/>
<proteinExistence type="predicted"/>
<sequence length="51" mass="5986">MCLVQKKGYLARSRLIYRNYASVFGQHFPQQLTRRYANITHTASKNSTHDN</sequence>
<evidence type="ECO:0000313" key="2">
    <source>
        <dbReference type="Proteomes" id="UP000070700"/>
    </source>
</evidence>
<gene>
    <name evidence="1" type="ORF">LY89DRAFT_310725</name>
</gene>
<reference evidence="1 2" key="1">
    <citation type="submission" date="2015-10" db="EMBL/GenBank/DDBJ databases">
        <title>Full genome of DAOMC 229536 Phialocephala scopiformis, a fungal endophyte of spruce producing the potent anti-insectan compound rugulosin.</title>
        <authorList>
            <consortium name="DOE Joint Genome Institute"/>
            <person name="Walker A.K."/>
            <person name="Frasz S.L."/>
            <person name="Seifert K.A."/>
            <person name="Miller J.D."/>
            <person name="Mondo S.J."/>
            <person name="Labutti K."/>
            <person name="Lipzen A."/>
            <person name="Dockter R."/>
            <person name="Kennedy M."/>
            <person name="Grigoriev I.V."/>
            <person name="Spatafora J.W."/>
        </authorList>
    </citation>
    <scope>NUCLEOTIDE SEQUENCE [LARGE SCALE GENOMIC DNA]</scope>
    <source>
        <strain evidence="1 2">CBS 120377</strain>
    </source>
</reference>
<name>A0A194XRG5_MOLSC</name>
<dbReference type="InParanoid" id="A0A194XRG5"/>